<dbReference type="PANTHER" id="PTHR11803">
    <property type="entry name" value="2-IMINOBUTANOATE/2-IMINOPROPANOATE DEAMINASE RIDA"/>
    <property type="match status" value="1"/>
</dbReference>
<dbReference type="PANTHER" id="PTHR11803:SF58">
    <property type="entry name" value="PROTEIN HMF1-RELATED"/>
    <property type="match status" value="1"/>
</dbReference>
<sequence length="131" mass="14590">MEKRELVSSELSTPLGVYSQATEVTNFNKMVFVSGFTSRDNDGGVIGKGDIVLQTETILQNMQHVLAESGGTLADVVKLTVFIRDMEMFKEIHDVRRKYFQKPYPAASMVEVSRLVDPDHLIEIEAIAVIG</sequence>
<dbReference type="SUPFAM" id="SSF55298">
    <property type="entry name" value="YjgF-like"/>
    <property type="match status" value="1"/>
</dbReference>
<dbReference type="AlphaFoldDB" id="A0A4V2J3J5"/>
<evidence type="ECO:0000313" key="3">
    <source>
        <dbReference type="Proteomes" id="UP000293142"/>
    </source>
</evidence>
<dbReference type="OrthoDB" id="9803101at2"/>
<protein>
    <submittedName>
        <fullName evidence="2">RidA family protein</fullName>
    </submittedName>
</protein>
<dbReference type="InterPro" id="IPR035959">
    <property type="entry name" value="RutC-like_sf"/>
</dbReference>
<dbReference type="RefSeq" id="WP_131016646.1">
    <property type="nucleotide sequence ID" value="NZ_SIRE01000022.1"/>
</dbReference>
<name>A0A4V2J3J5_9BACL</name>
<organism evidence="2 3">
    <name type="scientific">Paenibacillus thalictri</name>
    <dbReference type="NCBI Taxonomy" id="2527873"/>
    <lineage>
        <taxon>Bacteria</taxon>
        <taxon>Bacillati</taxon>
        <taxon>Bacillota</taxon>
        <taxon>Bacilli</taxon>
        <taxon>Bacillales</taxon>
        <taxon>Paenibacillaceae</taxon>
        <taxon>Paenibacillus</taxon>
    </lineage>
</organism>
<comment type="caution">
    <text evidence="2">The sequence shown here is derived from an EMBL/GenBank/DDBJ whole genome shotgun (WGS) entry which is preliminary data.</text>
</comment>
<dbReference type="Pfam" id="PF01042">
    <property type="entry name" value="Ribonuc_L-PSP"/>
    <property type="match status" value="1"/>
</dbReference>
<dbReference type="EMBL" id="SIRE01000022">
    <property type="protein sequence ID" value="TBL72927.1"/>
    <property type="molecule type" value="Genomic_DNA"/>
</dbReference>
<comment type="similarity">
    <text evidence="1">Belongs to the RutC family.</text>
</comment>
<dbReference type="Proteomes" id="UP000293142">
    <property type="component" value="Unassembled WGS sequence"/>
</dbReference>
<dbReference type="CDD" id="cd00448">
    <property type="entry name" value="YjgF_YER057c_UK114_family"/>
    <property type="match status" value="1"/>
</dbReference>
<dbReference type="Gene3D" id="3.30.1330.40">
    <property type="entry name" value="RutC-like"/>
    <property type="match status" value="1"/>
</dbReference>
<gene>
    <name evidence="2" type="ORF">EYB31_27225</name>
</gene>
<reference evidence="2 3" key="1">
    <citation type="submission" date="2019-02" db="EMBL/GenBank/DDBJ databases">
        <title>Paenibacillus sp. nov., isolated from surface-sterilized tissue of Thalictrum simplex L.</title>
        <authorList>
            <person name="Tuo L."/>
        </authorList>
    </citation>
    <scope>NUCLEOTIDE SEQUENCE [LARGE SCALE GENOMIC DNA]</scope>
    <source>
        <strain evidence="2 3">N2SHLJ1</strain>
    </source>
</reference>
<dbReference type="GO" id="GO:0005829">
    <property type="term" value="C:cytosol"/>
    <property type="evidence" value="ECO:0007669"/>
    <property type="project" value="TreeGrafter"/>
</dbReference>
<keyword evidence="3" id="KW-1185">Reference proteome</keyword>
<dbReference type="InterPro" id="IPR006175">
    <property type="entry name" value="YjgF/YER057c/UK114"/>
</dbReference>
<dbReference type="GO" id="GO:0019239">
    <property type="term" value="F:deaminase activity"/>
    <property type="evidence" value="ECO:0007669"/>
    <property type="project" value="TreeGrafter"/>
</dbReference>
<accession>A0A4V2J3J5</accession>
<evidence type="ECO:0000313" key="2">
    <source>
        <dbReference type="EMBL" id="TBL72927.1"/>
    </source>
</evidence>
<evidence type="ECO:0000256" key="1">
    <source>
        <dbReference type="ARBA" id="ARBA00010552"/>
    </source>
</evidence>
<proteinExistence type="inferred from homology"/>